<feature type="signal peptide" evidence="2">
    <location>
        <begin position="1"/>
        <end position="20"/>
    </location>
</feature>
<protein>
    <submittedName>
        <fullName evidence="3">Uncharacterized protein</fullName>
    </submittedName>
</protein>
<keyword evidence="3" id="KW-0614">Plasmid</keyword>
<accession>A0A3G2UKL9</accession>
<gene>
    <name evidence="3" type="ORF">EBF16_01635</name>
</gene>
<dbReference type="EMBL" id="CP033227">
    <property type="protein sequence ID" value="AYO75710.1"/>
    <property type="molecule type" value="Genomic_DNA"/>
</dbReference>
<name>A0A3G2UKL9_SPHYA</name>
<dbReference type="AlphaFoldDB" id="A0A3G2UKL9"/>
<feature type="region of interest" description="Disordered" evidence="1">
    <location>
        <begin position="22"/>
        <end position="47"/>
    </location>
</feature>
<dbReference type="Proteomes" id="UP000280708">
    <property type="component" value="Plasmid pF1"/>
</dbReference>
<proteinExistence type="predicted"/>
<geneLocation type="plasmid" evidence="4">
    <name>pf1</name>
</geneLocation>
<reference evidence="3 4" key="1">
    <citation type="submission" date="2018-10" db="EMBL/GenBank/DDBJ databases">
        <title>Characterization and genome analysis of a novel bacterium Sphingobium yanoikuyae SJTF8 capable of degrading PAHs.</title>
        <authorList>
            <person name="Yin C."/>
            <person name="Xiong W."/>
            <person name="Liang R."/>
        </authorList>
    </citation>
    <scope>NUCLEOTIDE SEQUENCE [LARGE SCALE GENOMIC DNA]</scope>
    <source>
        <strain evidence="3 4">SJTF8</strain>
        <plasmid evidence="4">pf1</plasmid>
    </source>
</reference>
<evidence type="ECO:0000313" key="3">
    <source>
        <dbReference type="EMBL" id="AYO75710.1"/>
    </source>
</evidence>
<feature type="compositionally biased region" description="Polar residues" evidence="1">
    <location>
        <begin position="30"/>
        <end position="41"/>
    </location>
</feature>
<organism evidence="3 4">
    <name type="scientific">Sphingobium yanoikuyae</name>
    <name type="common">Sphingomonas yanoikuyae</name>
    <dbReference type="NCBI Taxonomy" id="13690"/>
    <lineage>
        <taxon>Bacteria</taxon>
        <taxon>Pseudomonadati</taxon>
        <taxon>Pseudomonadota</taxon>
        <taxon>Alphaproteobacteria</taxon>
        <taxon>Sphingomonadales</taxon>
        <taxon>Sphingomonadaceae</taxon>
        <taxon>Sphingobium</taxon>
    </lineage>
</organism>
<evidence type="ECO:0000313" key="4">
    <source>
        <dbReference type="Proteomes" id="UP000280708"/>
    </source>
</evidence>
<dbReference type="RefSeq" id="WP_103097528.1">
    <property type="nucleotide sequence ID" value="NZ_CP033227.1"/>
</dbReference>
<feature type="chain" id="PRO_5018093870" evidence="2">
    <location>
        <begin position="21"/>
        <end position="163"/>
    </location>
</feature>
<sequence length="163" mass="17252">MTKFSAAFTILVLTFASAGAAQEGHKESKNTGPDSVRSIASQPAKDVGAVKQDIPPILLSASSNPYDRASTRTCNEIKRNIAELDDVLGPDFDVGADRNENRLGKVAEAGGKTIVNSIIPFRGLVREITGAAPAQRRLNTAIDAGFARRGFLRGAAISRGCRL</sequence>
<evidence type="ECO:0000256" key="2">
    <source>
        <dbReference type="SAM" id="SignalP"/>
    </source>
</evidence>
<keyword evidence="2" id="KW-0732">Signal</keyword>
<evidence type="ECO:0000256" key="1">
    <source>
        <dbReference type="SAM" id="MobiDB-lite"/>
    </source>
</evidence>